<keyword evidence="2" id="KW-1185">Reference proteome</keyword>
<evidence type="ECO:0000313" key="1">
    <source>
        <dbReference type="EMBL" id="KAJ7514733.1"/>
    </source>
</evidence>
<reference evidence="2" key="1">
    <citation type="journal article" date="2024" name="Proc. Natl. Acad. Sci. U.S.A.">
        <title>Extraordinary preservation of gene collinearity over three hundred million years revealed in homosporous lycophytes.</title>
        <authorList>
            <person name="Li C."/>
            <person name="Wickell D."/>
            <person name="Kuo L.Y."/>
            <person name="Chen X."/>
            <person name="Nie B."/>
            <person name="Liao X."/>
            <person name="Peng D."/>
            <person name="Ji J."/>
            <person name="Jenkins J."/>
            <person name="Williams M."/>
            <person name="Shu S."/>
            <person name="Plott C."/>
            <person name="Barry K."/>
            <person name="Rajasekar S."/>
            <person name="Grimwood J."/>
            <person name="Han X."/>
            <person name="Sun S."/>
            <person name="Hou Z."/>
            <person name="He W."/>
            <person name="Dai G."/>
            <person name="Sun C."/>
            <person name="Schmutz J."/>
            <person name="Leebens-Mack J.H."/>
            <person name="Li F.W."/>
            <person name="Wang L."/>
        </authorList>
    </citation>
    <scope>NUCLEOTIDE SEQUENCE [LARGE SCALE GENOMIC DNA]</scope>
    <source>
        <strain evidence="2">cv. PW_Plant_1</strain>
    </source>
</reference>
<accession>A0ACC2AB31</accession>
<organism evidence="1 2">
    <name type="scientific">Diphasiastrum complanatum</name>
    <name type="common">Issler's clubmoss</name>
    <name type="synonym">Lycopodium complanatum</name>
    <dbReference type="NCBI Taxonomy" id="34168"/>
    <lineage>
        <taxon>Eukaryota</taxon>
        <taxon>Viridiplantae</taxon>
        <taxon>Streptophyta</taxon>
        <taxon>Embryophyta</taxon>
        <taxon>Tracheophyta</taxon>
        <taxon>Lycopodiopsida</taxon>
        <taxon>Lycopodiales</taxon>
        <taxon>Lycopodiaceae</taxon>
        <taxon>Lycopodioideae</taxon>
        <taxon>Diphasiastrum</taxon>
    </lineage>
</organism>
<sequence length="157" mass="17616">MLTLIFLLISASAAAPSSSELEVETYTPAADLQRHRTMPLREDNIRSSIDVESDHHLFSINAHQNYRTVHCGHQPSICSRAYPHDPANWHCCQGRCLNIYSHKHHCGKCGIKCHFPLTCCKGHCVNTNTNRKHCGDCYTKCPHGVKCEQGMCGYSGY</sequence>
<dbReference type="EMBL" id="CM055114">
    <property type="protein sequence ID" value="KAJ7514733.1"/>
    <property type="molecule type" value="Genomic_DNA"/>
</dbReference>
<comment type="caution">
    <text evidence="1">The sequence shown here is derived from an EMBL/GenBank/DDBJ whole genome shotgun (WGS) entry which is preliminary data.</text>
</comment>
<dbReference type="Proteomes" id="UP001162992">
    <property type="component" value="Chromosome 23"/>
</dbReference>
<gene>
    <name evidence="1" type="ORF">O6H91_23G057100</name>
</gene>
<protein>
    <submittedName>
        <fullName evidence="1">Uncharacterized protein</fullName>
    </submittedName>
</protein>
<name>A0ACC2AB31_DIPCM</name>
<evidence type="ECO:0000313" key="2">
    <source>
        <dbReference type="Proteomes" id="UP001162992"/>
    </source>
</evidence>
<proteinExistence type="predicted"/>